<organism evidence="1 2">
    <name type="scientific">Naganishia friedmannii</name>
    <dbReference type="NCBI Taxonomy" id="89922"/>
    <lineage>
        <taxon>Eukaryota</taxon>
        <taxon>Fungi</taxon>
        <taxon>Dikarya</taxon>
        <taxon>Basidiomycota</taxon>
        <taxon>Agaricomycotina</taxon>
        <taxon>Tremellomycetes</taxon>
        <taxon>Filobasidiales</taxon>
        <taxon>Filobasidiaceae</taxon>
        <taxon>Naganishia</taxon>
    </lineage>
</organism>
<keyword evidence="2" id="KW-1185">Reference proteome</keyword>
<name>A0ACC2VVK1_9TREE</name>
<evidence type="ECO:0000313" key="2">
    <source>
        <dbReference type="Proteomes" id="UP001227268"/>
    </source>
</evidence>
<reference evidence="1" key="1">
    <citation type="submission" date="2023-04" db="EMBL/GenBank/DDBJ databases">
        <title>Draft Genome sequencing of Naganishia species isolated from polar environments using Oxford Nanopore Technology.</title>
        <authorList>
            <person name="Leo P."/>
            <person name="Venkateswaran K."/>
        </authorList>
    </citation>
    <scope>NUCLEOTIDE SEQUENCE</scope>
    <source>
        <strain evidence="1">MNA-CCFEE 5423</strain>
    </source>
</reference>
<protein>
    <submittedName>
        <fullName evidence="1">Uncharacterized protein</fullName>
    </submittedName>
</protein>
<comment type="caution">
    <text evidence="1">The sequence shown here is derived from an EMBL/GenBank/DDBJ whole genome shotgun (WGS) entry which is preliminary data.</text>
</comment>
<dbReference type="EMBL" id="JASBWT010000007">
    <property type="protein sequence ID" value="KAJ9103130.1"/>
    <property type="molecule type" value="Genomic_DNA"/>
</dbReference>
<evidence type="ECO:0000313" key="1">
    <source>
        <dbReference type="EMBL" id="KAJ9103130.1"/>
    </source>
</evidence>
<proteinExistence type="predicted"/>
<dbReference type="Proteomes" id="UP001227268">
    <property type="component" value="Unassembled WGS sequence"/>
</dbReference>
<gene>
    <name evidence="1" type="ORF">QFC21_002552</name>
</gene>
<accession>A0ACC2VVK1</accession>
<sequence>MPSVALQLDKEYDVPGAVQLTSEVDKLWSYGNVVADSLDTYIRNYQSKIRRGRQLDDQDDGDETWTSNKVCLERLHKNWDALCSPIRAVMNVKEELVAEHIELAVKGFLQPTQVEKIFQNGNITAAFALTPQAMDDTHAIDVLSGDDGNTSQELRDNMKRFHQCCGKALKEARSWIPRAENRQKLVGALDDELLDLEAGDSLLCRGLSLADTATFTSEDCELYASSFANQRANYKTSRQNVATEDDEASTHRIVESGLHFWTKYFGTQQTLCSSAIVAQVEDSVHDRNVSISNGNSGALNLLLANPAEMSVEECASALKVVRRAIQKKLAALDEVDVREGSRFSSDQFFSIIDSYKRDIEPAIFQFIDGPTKSEMGDTSVPCTSHSSRSSTPDL</sequence>